<proteinExistence type="predicted"/>
<dbReference type="GO" id="GO:0005634">
    <property type="term" value="C:nucleus"/>
    <property type="evidence" value="ECO:0007669"/>
    <property type="project" value="UniProtKB-SubCell"/>
</dbReference>
<dbReference type="PROSITE" id="PS50157">
    <property type="entry name" value="ZINC_FINGER_C2H2_2"/>
    <property type="match status" value="10"/>
</dbReference>
<reference evidence="11" key="1">
    <citation type="submission" date="2013-03" db="EMBL/GenBank/DDBJ databases">
        <authorList>
            <person name="Jeffery W."/>
            <person name="Warren W."/>
            <person name="Wilson R.K."/>
        </authorList>
    </citation>
    <scope>NUCLEOTIDE SEQUENCE</scope>
    <source>
        <strain evidence="11">female</strain>
    </source>
</reference>
<comment type="subcellular location">
    <subcellularLocation>
        <location evidence="1">Nucleus</location>
    </subcellularLocation>
</comment>
<dbReference type="FunFam" id="3.30.160.60:FF:001049">
    <property type="entry name" value="zinc finger protein 319"/>
    <property type="match status" value="1"/>
</dbReference>
<dbReference type="GO" id="GO:0000981">
    <property type="term" value="F:DNA-binding transcription factor activity, RNA polymerase II-specific"/>
    <property type="evidence" value="ECO:0007669"/>
    <property type="project" value="TreeGrafter"/>
</dbReference>
<dbReference type="SMART" id="SM00355">
    <property type="entry name" value="ZnF_C2H2"/>
    <property type="match status" value="10"/>
</dbReference>
<dbReference type="PROSITE" id="PS00028">
    <property type="entry name" value="ZINC_FINGER_C2H2_1"/>
    <property type="match status" value="8"/>
</dbReference>
<dbReference type="STRING" id="7994.ENSAMXP00000045730"/>
<reference evidence="10" key="4">
    <citation type="submission" date="2025-09" db="UniProtKB">
        <authorList>
            <consortium name="Ensembl"/>
        </authorList>
    </citation>
    <scope>IDENTIFICATION</scope>
</reference>
<evidence type="ECO:0000313" key="11">
    <source>
        <dbReference type="Proteomes" id="UP000018467"/>
    </source>
</evidence>
<feature type="domain" description="C2H2-type" evidence="9">
    <location>
        <begin position="272"/>
        <end position="299"/>
    </location>
</feature>
<organism evidence="10 11">
    <name type="scientific">Astyanax mexicanus</name>
    <name type="common">Blind cave fish</name>
    <name type="synonym">Astyanax fasciatus mexicanus</name>
    <dbReference type="NCBI Taxonomy" id="7994"/>
    <lineage>
        <taxon>Eukaryota</taxon>
        <taxon>Metazoa</taxon>
        <taxon>Chordata</taxon>
        <taxon>Craniata</taxon>
        <taxon>Vertebrata</taxon>
        <taxon>Euteleostomi</taxon>
        <taxon>Actinopterygii</taxon>
        <taxon>Neopterygii</taxon>
        <taxon>Teleostei</taxon>
        <taxon>Ostariophysi</taxon>
        <taxon>Characiformes</taxon>
        <taxon>Characoidei</taxon>
        <taxon>Acestrorhamphidae</taxon>
        <taxon>Acestrorhamphinae</taxon>
        <taxon>Astyanax</taxon>
    </lineage>
</organism>
<feature type="domain" description="C2H2-type" evidence="9">
    <location>
        <begin position="420"/>
        <end position="447"/>
    </location>
</feature>
<evidence type="ECO:0000259" key="9">
    <source>
        <dbReference type="PROSITE" id="PS50157"/>
    </source>
</evidence>
<reference evidence="10" key="3">
    <citation type="submission" date="2025-08" db="UniProtKB">
        <authorList>
            <consortium name="Ensembl"/>
        </authorList>
    </citation>
    <scope>IDENTIFICATION</scope>
</reference>
<evidence type="ECO:0000256" key="1">
    <source>
        <dbReference type="ARBA" id="ARBA00004123"/>
    </source>
</evidence>
<feature type="domain" description="C2H2-type" evidence="9">
    <location>
        <begin position="448"/>
        <end position="467"/>
    </location>
</feature>
<dbReference type="Gene3D" id="3.30.160.60">
    <property type="entry name" value="Classic Zinc Finger"/>
    <property type="match status" value="10"/>
</dbReference>
<keyword evidence="11" id="KW-1185">Reference proteome</keyword>
<dbReference type="AlphaFoldDB" id="A0A3B1JV50"/>
<keyword evidence="8" id="KW-0732">Signal</keyword>
<dbReference type="FunFam" id="3.30.160.60:FF:000624">
    <property type="entry name" value="zinc finger protein 697"/>
    <property type="match status" value="3"/>
</dbReference>
<evidence type="ECO:0000256" key="3">
    <source>
        <dbReference type="ARBA" id="ARBA00022737"/>
    </source>
</evidence>
<feature type="domain" description="C2H2-type" evidence="9">
    <location>
        <begin position="42"/>
        <end position="69"/>
    </location>
</feature>
<dbReference type="Pfam" id="PF00096">
    <property type="entry name" value="zf-C2H2"/>
    <property type="match status" value="5"/>
</dbReference>
<evidence type="ECO:0000256" key="6">
    <source>
        <dbReference type="ARBA" id="ARBA00023242"/>
    </source>
</evidence>
<feature type="chain" id="PRO_5017178591" description="C2H2-type domain-containing protein" evidence="8">
    <location>
        <begin position="21"/>
        <end position="652"/>
    </location>
</feature>
<name>A0A3B1JV50_ASTMX</name>
<evidence type="ECO:0000256" key="8">
    <source>
        <dbReference type="SAM" id="SignalP"/>
    </source>
</evidence>
<dbReference type="Ensembl" id="ENSAMXT00000055466.1">
    <property type="protein sequence ID" value="ENSAMXP00000045730.1"/>
    <property type="gene ID" value="ENSAMXG00000029403.1"/>
</dbReference>
<evidence type="ECO:0000256" key="2">
    <source>
        <dbReference type="ARBA" id="ARBA00022723"/>
    </source>
</evidence>
<feature type="domain" description="C2H2-type" evidence="9">
    <location>
        <begin position="606"/>
        <end position="641"/>
    </location>
</feature>
<feature type="signal peptide" evidence="8">
    <location>
        <begin position="1"/>
        <end position="20"/>
    </location>
</feature>
<dbReference type="SUPFAM" id="SSF57667">
    <property type="entry name" value="beta-beta-alpha zinc fingers"/>
    <property type="match status" value="5"/>
</dbReference>
<keyword evidence="2" id="KW-0479">Metal-binding</keyword>
<dbReference type="PANTHER" id="PTHR24394:SF29">
    <property type="entry name" value="MYONEURIN"/>
    <property type="match status" value="1"/>
</dbReference>
<evidence type="ECO:0000256" key="4">
    <source>
        <dbReference type="ARBA" id="ARBA00022771"/>
    </source>
</evidence>
<accession>A0A3B1JV50</accession>
<dbReference type="InterPro" id="IPR013087">
    <property type="entry name" value="Znf_C2H2_type"/>
</dbReference>
<dbReference type="GeneTree" id="ENSGT00940000161979"/>
<dbReference type="FunFam" id="3.30.160.60:FF:000446">
    <property type="entry name" value="Zinc finger protein"/>
    <property type="match status" value="1"/>
</dbReference>
<feature type="domain" description="C2H2-type" evidence="9">
    <location>
        <begin position="171"/>
        <end position="198"/>
    </location>
</feature>
<keyword evidence="5" id="KW-0862">Zinc</keyword>
<dbReference type="PANTHER" id="PTHR24394">
    <property type="entry name" value="ZINC FINGER PROTEIN"/>
    <property type="match status" value="1"/>
</dbReference>
<protein>
    <recommendedName>
        <fullName evidence="9">C2H2-type domain-containing protein</fullName>
    </recommendedName>
</protein>
<feature type="domain" description="C2H2-type" evidence="9">
    <location>
        <begin position="143"/>
        <end position="170"/>
    </location>
</feature>
<dbReference type="Bgee" id="ENSAMXG00000029403">
    <property type="expression patterns" value="Expressed in zone of skin and 14 other cell types or tissues"/>
</dbReference>
<dbReference type="GO" id="GO:0008270">
    <property type="term" value="F:zinc ion binding"/>
    <property type="evidence" value="ECO:0007669"/>
    <property type="project" value="UniProtKB-KW"/>
</dbReference>
<feature type="domain" description="C2H2-type" evidence="9">
    <location>
        <begin position="14"/>
        <end position="41"/>
    </location>
</feature>
<evidence type="ECO:0000256" key="5">
    <source>
        <dbReference type="ARBA" id="ARBA00022833"/>
    </source>
</evidence>
<dbReference type="InterPro" id="IPR036236">
    <property type="entry name" value="Znf_C2H2_sf"/>
</dbReference>
<keyword evidence="4 7" id="KW-0863">Zinc-finger</keyword>
<evidence type="ECO:0000256" key="7">
    <source>
        <dbReference type="PROSITE-ProRule" id="PRU00042"/>
    </source>
</evidence>
<feature type="domain" description="C2H2-type" evidence="9">
    <location>
        <begin position="300"/>
        <end position="327"/>
    </location>
</feature>
<keyword evidence="6" id="KW-0539">Nucleus</keyword>
<dbReference type="Proteomes" id="UP000018467">
    <property type="component" value="Unassembled WGS sequence"/>
</dbReference>
<evidence type="ECO:0000313" key="10">
    <source>
        <dbReference type="Ensembl" id="ENSAMXP00000045730.1"/>
    </source>
</evidence>
<dbReference type="InParanoid" id="A0A3B1JV50"/>
<reference evidence="11" key="2">
    <citation type="journal article" date="2014" name="Nat. Commun.">
        <title>The cavefish genome reveals candidate genes for eye loss.</title>
        <authorList>
            <person name="McGaugh S.E."/>
            <person name="Gross J.B."/>
            <person name="Aken B."/>
            <person name="Blin M."/>
            <person name="Borowsky R."/>
            <person name="Chalopin D."/>
            <person name="Hinaux H."/>
            <person name="Jeffery W.R."/>
            <person name="Keene A."/>
            <person name="Ma L."/>
            <person name="Minx P."/>
            <person name="Murphy D."/>
            <person name="O'Quin K.E."/>
            <person name="Retaux S."/>
            <person name="Rohner N."/>
            <person name="Searle S.M."/>
            <person name="Stahl B.A."/>
            <person name="Tabin C."/>
            <person name="Volff J.N."/>
            <person name="Yoshizawa M."/>
            <person name="Warren W.C."/>
        </authorList>
    </citation>
    <scope>NUCLEOTIDE SEQUENCE [LARGE SCALE GENOMIC DNA]</scope>
    <source>
        <strain evidence="11">female</strain>
    </source>
</reference>
<sequence>WNSLLLLALIPVTLYCSVCLKKFDFYSKLRRHQLTHSGQRPFTCSICNKGFRQTAHLKRHLESHAKPRPNWVLVTNSLQEQNHTEDYVAKKQTCDTTSLEKQEQLGLYDSREDLQTDIGISDSSYSGIAQVSLETMEKTPKQHQCATCLKCFNAPSKLRRHVLIHTSERPFGCQLCSKAFRQLAHLKIHLTTHFTQRKNRAKFKPLNVSSGKAPQSRGHQLNSSVKISACSSMPLAGETGEKIPFQETFVTKKSEENCIRGELLPKDSKVMHECPVCFKCFSAPSKLRRHCLIHTGQRPFQCSLCYRSFRQLSHLKAHYSVHTAPRKKRTLPLQLHKAGNQPHSSKTRLRRFVSSLNRKFRSVNHQQKQVSLKENILSSKSASLSCTIGCKTTDANDNVWESDVLKYSENKDCSTSRQGYWCTVCSKSFNAPSKLRRHLLIHTGQRPFKCLVCFKAFTQRSHLKVHRCRRQSKGAGKSTLSEVQLLEKLDKHSPTPNVLEITDDPVNSQQPTTCNNTVTDSTDSFIPSNNILKSSSVYIEDNSQLTSLPNANIPSESMTNSTFEGVTDTTNQTKECGHQCTICLKIFDFPSKLSRHLLIHMDIRPFTCAVCSKSFRQLSHLQSHEKSTFREQGVLHKGYGRSCVMTCVQDLN</sequence>
<dbReference type="FunFam" id="3.30.160.60:FF:002212">
    <property type="entry name" value="Zinc finger protein 672"/>
    <property type="match status" value="3"/>
</dbReference>
<feature type="domain" description="C2H2-type" evidence="9">
    <location>
        <begin position="578"/>
        <end position="605"/>
    </location>
</feature>
<keyword evidence="3" id="KW-0677">Repeat</keyword>